<dbReference type="EMBL" id="LCTW02000076">
    <property type="protein sequence ID" value="KXX79819.1"/>
    <property type="molecule type" value="Genomic_DNA"/>
</dbReference>
<accession>A0A175W8L3</accession>
<dbReference type="VEuPathDB" id="FungiDB:MMYC01_203327"/>
<evidence type="ECO:0000256" key="1">
    <source>
        <dbReference type="SAM" id="MobiDB-lite"/>
    </source>
</evidence>
<dbReference type="Gene3D" id="1.20.120.520">
    <property type="entry name" value="nmb1532 protein domain like"/>
    <property type="match status" value="1"/>
</dbReference>
<organism evidence="2 3">
    <name type="scientific">Madurella mycetomatis</name>
    <dbReference type="NCBI Taxonomy" id="100816"/>
    <lineage>
        <taxon>Eukaryota</taxon>
        <taxon>Fungi</taxon>
        <taxon>Dikarya</taxon>
        <taxon>Ascomycota</taxon>
        <taxon>Pezizomycotina</taxon>
        <taxon>Sordariomycetes</taxon>
        <taxon>Sordariomycetidae</taxon>
        <taxon>Sordariales</taxon>
        <taxon>Sordariales incertae sedis</taxon>
        <taxon>Madurella</taxon>
    </lineage>
</organism>
<dbReference type="PANTHER" id="PTHR38048">
    <property type="entry name" value="EXPRESSED PROTEIN"/>
    <property type="match status" value="1"/>
</dbReference>
<evidence type="ECO:0000313" key="3">
    <source>
        <dbReference type="Proteomes" id="UP000078237"/>
    </source>
</evidence>
<protein>
    <recommendedName>
        <fullName evidence="4">Hemerythrin-like domain-containing protein</fullName>
    </recommendedName>
</protein>
<keyword evidence="3" id="KW-1185">Reference proteome</keyword>
<dbReference type="InterPro" id="IPR053206">
    <property type="entry name" value="Dimeric_xanthone_biosynth"/>
</dbReference>
<dbReference type="Proteomes" id="UP000078237">
    <property type="component" value="Unassembled WGS sequence"/>
</dbReference>
<dbReference type="PANTHER" id="PTHR38048:SF1">
    <property type="entry name" value="HEMERYTHRIN-LIKE DOMAIN-CONTAINING PROTEIN"/>
    <property type="match status" value="1"/>
</dbReference>
<evidence type="ECO:0000313" key="2">
    <source>
        <dbReference type="EMBL" id="KXX79819.1"/>
    </source>
</evidence>
<name>A0A175W8L3_9PEZI</name>
<feature type="region of interest" description="Disordered" evidence="1">
    <location>
        <begin position="1"/>
        <end position="69"/>
    </location>
</feature>
<proteinExistence type="predicted"/>
<evidence type="ECO:0008006" key="4">
    <source>
        <dbReference type="Google" id="ProtNLM"/>
    </source>
</evidence>
<dbReference type="STRING" id="100816.A0A175W8L3"/>
<sequence length="236" mass="26740">MNFESSNAEPKPDSSSVAPESKGSDAGAGSDSVSAPCRVSEPGPGSSPGSASSPNAGGAPEPEPALPPLTPQELRIYNRLAEQMDYFNLTLKQFLDHGLNLARYLSTHHTIEETHLYPLLARKMPEFRAAQHHHHHSSGRVKRRGERVRGEEEEEEGGDCELLRQHREIHRGMDEFEAYLRRCKNRECELELSVLKEKMDSWGDVLLRHLDQEVRDLGAENMRRYWTVEEMRSFPI</sequence>
<feature type="compositionally biased region" description="Basic residues" evidence="1">
    <location>
        <begin position="130"/>
        <end position="146"/>
    </location>
</feature>
<comment type="caution">
    <text evidence="2">The sequence shown here is derived from an EMBL/GenBank/DDBJ whole genome shotgun (WGS) entry which is preliminary data.</text>
</comment>
<reference evidence="2 3" key="1">
    <citation type="journal article" date="2016" name="Genome Announc.">
        <title>Genome Sequence of Madurella mycetomatis mm55, Isolated from a Human Mycetoma Case in Sudan.</title>
        <authorList>
            <person name="Smit S."/>
            <person name="Derks M.F."/>
            <person name="Bervoets S."/>
            <person name="Fahal A."/>
            <person name="van Leeuwen W."/>
            <person name="van Belkum A."/>
            <person name="van de Sande W.W."/>
        </authorList>
    </citation>
    <scope>NUCLEOTIDE SEQUENCE [LARGE SCALE GENOMIC DNA]</scope>
    <source>
        <strain evidence="3">mm55</strain>
    </source>
</reference>
<feature type="compositionally biased region" description="Polar residues" evidence="1">
    <location>
        <begin position="1"/>
        <end position="18"/>
    </location>
</feature>
<dbReference type="AlphaFoldDB" id="A0A175W8L3"/>
<feature type="region of interest" description="Disordered" evidence="1">
    <location>
        <begin position="128"/>
        <end position="155"/>
    </location>
</feature>
<feature type="compositionally biased region" description="Low complexity" evidence="1">
    <location>
        <begin position="24"/>
        <end position="60"/>
    </location>
</feature>
<dbReference type="OrthoDB" id="10044044at2759"/>
<gene>
    <name evidence="2" type="ORF">MMYC01_203327</name>
</gene>